<sequence length="207" mass="22774">MSVASPTGGTNTKPPVKFFMLYNCLTTSSSFFSTLSKKVPQASAYVLLNNAASISLKTTLSFACQGPRKLFILTIHLIRHMRILHRQARRHSLGGYSHPSYCLALALRGIMRCSSSSQLLHWALGTADEDPVAHTNITCTVYGTVIHARLASQQVLTGQHFLPPCTGRSARIDNERVRGVRSHKTRQLDMRREDELLPVVFLAGAAG</sequence>
<dbReference type="AlphaFoldDB" id="A0A2T3YSS9"/>
<proteinExistence type="predicted"/>
<protein>
    <submittedName>
        <fullName evidence="1">Uncharacterized protein</fullName>
    </submittedName>
</protein>
<dbReference type="EMBL" id="KZ679274">
    <property type="protein sequence ID" value="PTB35631.1"/>
    <property type="molecule type" value="Genomic_DNA"/>
</dbReference>
<reference evidence="1 2" key="1">
    <citation type="submission" date="2016-07" db="EMBL/GenBank/DDBJ databases">
        <title>Multiple horizontal gene transfer events from other fungi enriched the ability of initially mycotrophic Trichoderma (Ascomycota) to feed on dead plant biomass.</title>
        <authorList>
            <consortium name="DOE Joint Genome Institute"/>
            <person name="Aerts A."/>
            <person name="Atanasova L."/>
            <person name="Chenthamara K."/>
            <person name="Zhang J."/>
            <person name="Grujic M."/>
            <person name="Henrissat B."/>
            <person name="Kuo A."/>
            <person name="Salamov A."/>
            <person name="Lipzen A."/>
            <person name="Labutti K."/>
            <person name="Barry K."/>
            <person name="Miao Y."/>
            <person name="Rahimi M.J."/>
            <person name="Shen Q."/>
            <person name="Grigoriev I.V."/>
            <person name="Kubicek C.P."/>
            <person name="Druzhinina I.S."/>
        </authorList>
    </citation>
    <scope>NUCLEOTIDE SEQUENCE [LARGE SCALE GENOMIC DNA]</scope>
    <source>
        <strain evidence="1 2">CBS 433.97</strain>
    </source>
</reference>
<dbReference type="Proteomes" id="UP000240493">
    <property type="component" value="Unassembled WGS sequence"/>
</dbReference>
<evidence type="ECO:0000313" key="1">
    <source>
        <dbReference type="EMBL" id="PTB35631.1"/>
    </source>
</evidence>
<gene>
    <name evidence="1" type="ORF">M441DRAFT_51993</name>
</gene>
<accession>A0A2T3YSS9</accession>
<name>A0A2T3YSS9_TRIA4</name>
<evidence type="ECO:0000313" key="2">
    <source>
        <dbReference type="Proteomes" id="UP000240493"/>
    </source>
</evidence>
<keyword evidence="2" id="KW-1185">Reference proteome</keyword>
<organism evidence="1 2">
    <name type="scientific">Trichoderma asperellum (strain ATCC 204424 / CBS 433.97 / NBRC 101777)</name>
    <dbReference type="NCBI Taxonomy" id="1042311"/>
    <lineage>
        <taxon>Eukaryota</taxon>
        <taxon>Fungi</taxon>
        <taxon>Dikarya</taxon>
        <taxon>Ascomycota</taxon>
        <taxon>Pezizomycotina</taxon>
        <taxon>Sordariomycetes</taxon>
        <taxon>Hypocreomycetidae</taxon>
        <taxon>Hypocreales</taxon>
        <taxon>Hypocreaceae</taxon>
        <taxon>Trichoderma</taxon>
    </lineage>
</organism>